<feature type="transmembrane region" description="Helical" evidence="7">
    <location>
        <begin position="240"/>
        <end position="260"/>
    </location>
</feature>
<evidence type="ECO:0000256" key="1">
    <source>
        <dbReference type="ARBA" id="ARBA00004127"/>
    </source>
</evidence>
<proteinExistence type="inferred from homology"/>
<dbReference type="NCBIfam" id="TIGR01972">
    <property type="entry name" value="NDH_I_M"/>
    <property type="match status" value="1"/>
</dbReference>
<dbReference type="AlphaFoldDB" id="A0A1I1L656"/>
<gene>
    <name evidence="9" type="ORF">SAMN05421780_10861</name>
</gene>
<name>A0A1I1L656_9BACT</name>
<feature type="transmembrane region" description="Helical" evidence="7">
    <location>
        <begin position="332"/>
        <end position="351"/>
    </location>
</feature>
<feature type="transmembrane region" description="Helical" evidence="7">
    <location>
        <begin position="402"/>
        <end position="424"/>
    </location>
</feature>
<evidence type="ECO:0000256" key="7">
    <source>
        <dbReference type="SAM" id="Phobius"/>
    </source>
</evidence>
<dbReference type="GO" id="GO:0042773">
    <property type="term" value="P:ATP synthesis coupled electron transport"/>
    <property type="evidence" value="ECO:0007669"/>
    <property type="project" value="InterPro"/>
</dbReference>
<evidence type="ECO:0000256" key="2">
    <source>
        <dbReference type="ARBA" id="ARBA00009025"/>
    </source>
</evidence>
<keyword evidence="3 6" id="KW-0812">Transmembrane</keyword>
<dbReference type="InterPro" id="IPR010227">
    <property type="entry name" value="NADH_Q_OxRdtase_chainM/4"/>
</dbReference>
<dbReference type="STRING" id="927664.SAMN05421780_10861"/>
<keyword evidence="5 7" id="KW-0472">Membrane</keyword>
<feature type="transmembrane region" description="Helical" evidence="7">
    <location>
        <begin position="304"/>
        <end position="325"/>
    </location>
</feature>
<dbReference type="InterPro" id="IPR001750">
    <property type="entry name" value="ND/Mrp_TM"/>
</dbReference>
<dbReference type="GO" id="GO:0048039">
    <property type="term" value="F:ubiquinone binding"/>
    <property type="evidence" value="ECO:0007669"/>
    <property type="project" value="TreeGrafter"/>
</dbReference>
<dbReference type="InterPro" id="IPR003918">
    <property type="entry name" value="NADH_UbQ_OxRdtase"/>
</dbReference>
<sequence length="525" mass="57773">MNVPYLSILIVLPLLAALIILFIPEKLKNSYRWITLLAALVQLWVASMLYWGFEAVAAAPSELSAYKWVERYKWLAFGGDGSGLQIDYFVGVDGLSISMVWLTALVMAVGALASWHVQDKARGYFALYGLLSAAIMGCFVALDFFLFYIFFEFMLLPMYFLIGLWGGVGREYASIKFFIYTLVGSLFILVGMIALCTSVQENGVYTFSLPAMMNPHNFAPDALLNVANQTVIAGLPVRHWIFWALVIGFLIKLPAVPLHTWLPDAHVEAPTAISVVLAGVLLKVGGYGLLRIAYSIFPDAAAHYAWWLGALGVLSIIYGALNALAMHDLKKLIAYSSVSHMGFVLLGIASLTHEGVNGAVYQMFSHGIISAMLFLIVGVLYDRTHDRRIENYAGLASAMPRYTFFTAAAFFASLGLPMFSGFIAEALALLGAFKSVHLSPAMAVISTLGIVLAAAYYLWAFRRMFLGKFWVRGGDSWSAFLVDLTTREMLLLMPLALLTLLFGVYPALLLDKISPTITAFIQMIK</sequence>
<dbReference type="GO" id="GO:0016020">
    <property type="term" value="C:membrane"/>
    <property type="evidence" value="ECO:0007669"/>
    <property type="project" value="UniProtKB-SubCell"/>
</dbReference>
<protein>
    <submittedName>
        <fullName evidence="9">NADH-quinone oxidoreductase subunit M</fullName>
    </submittedName>
</protein>
<feature type="transmembrane region" description="Helical" evidence="7">
    <location>
        <begin position="6"/>
        <end position="24"/>
    </location>
</feature>
<dbReference type="GO" id="GO:0015990">
    <property type="term" value="P:electron transport coupled proton transport"/>
    <property type="evidence" value="ECO:0007669"/>
    <property type="project" value="TreeGrafter"/>
</dbReference>
<feature type="transmembrane region" description="Helical" evidence="7">
    <location>
        <begin position="363"/>
        <end position="381"/>
    </location>
</feature>
<dbReference type="OrthoDB" id="9811718at2"/>
<reference evidence="9 10" key="1">
    <citation type="submission" date="2016-10" db="EMBL/GenBank/DDBJ databases">
        <authorList>
            <person name="de Groot N.N."/>
        </authorList>
    </citation>
    <scope>NUCLEOTIDE SEQUENCE [LARGE SCALE GENOMIC DNA]</scope>
    <source>
        <strain evidence="9 10">DSM 6793</strain>
    </source>
</reference>
<dbReference type="GO" id="GO:0012505">
    <property type="term" value="C:endomembrane system"/>
    <property type="evidence" value="ECO:0007669"/>
    <property type="project" value="UniProtKB-SubCell"/>
</dbReference>
<dbReference type="Pfam" id="PF00361">
    <property type="entry name" value="Proton_antipo_M"/>
    <property type="match status" value="1"/>
</dbReference>
<feature type="transmembrane region" description="Helical" evidence="7">
    <location>
        <begin position="489"/>
        <end position="508"/>
    </location>
</feature>
<dbReference type="EMBL" id="FOLE01000008">
    <property type="protein sequence ID" value="SFC68012.1"/>
    <property type="molecule type" value="Genomic_DNA"/>
</dbReference>
<evidence type="ECO:0000256" key="6">
    <source>
        <dbReference type="RuleBase" id="RU000320"/>
    </source>
</evidence>
<dbReference type="RefSeq" id="WP_091513818.1">
    <property type="nucleotide sequence ID" value="NZ_FOLE01000008.1"/>
</dbReference>
<dbReference type="PRINTS" id="PR01437">
    <property type="entry name" value="NUOXDRDTASE4"/>
</dbReference>
<keyword evidence="4 7" id="KW-1133">Transmembrane helix</keyword>
<comment type="similarity">
    <text evidence="2">Belongs to the complex I subunit 4 family.</text>
</comment>
<feature type="transmembrane region" description="Helical" evidence="7">
    <location>
        <begin position="94"/>
        <end position="113"/>
    </location>
</feature>
<feature type="transmembrane region" description="Helical" evidence="7">
    <location>
        <begin position="436"/>
        <end position="459"/>
    </location>
</feature>
<evidence type="ECO:0000256" key="3">
    <source>
        <dbReference type="ARBA" id="ARBA00022692"/>
    </source>
</evidence>
<evidence type="ECO:0000259" key="8">
    <source>
        <dbReference type="Pfam" id="PF00361"/>
    </source>
</evidence>
<dbReference type="PANTHER" id="PTHR43507">
    <property type="entry name" value="NADH-UBIQUINONE OXIDOREDUCTASE CHAIN 4"/>
    <property type="match status" value="1"/>
</dbReference>
<dbReference type="PANTHER" id="PTHR43507:SF1">
    <property type="entry name" value="NADH-UBIQUINONE OXIDOREDUCTASE CHAIN 4"/>
    <property type="match status" value="1"/>
</dbReference>
<evidence type="ECO:0000313" key="10">
    <source>
        <dbReference type="Proteomes" id="UP000199514"/>
    </source>
</evidence>
<dbReference type="GO" id="GO:0008137">
    <property type="term" value="F:NADH dehydrogenase (ubiquinone) activity"/>
    <property type="evidence" value="ECO:0007669"/>
    <property type="project" value="InterPro"/>
</dbReference>
<dbReference type="Proteomes" id="UP000199514">
    <property type="component" value="Unassembled WGS sequence"/>
</dbReference>
<feature type="domain" description="NADH:quinone oxidoreductase/Mrp antiporter transmembrane" evidence="8">
    <location>
        <begin position="141"/>
        <end position="446"/>
    </location>
</feature>
<accession>A0A1I1L656</accession>
<evidence type="ECO:0000256" key="4">
    <source>
        <dbReference type="ARBA" id="ARBA00022989"/>
    </source>
</evidence>
<feature type="transmembrane region" description="Helical" evidence="7">
    <location>
        <begin position="272"/>
        <end position="292"/>
    </location>
</feature>
<feature type="transmembrane region" description="Helical" evidence="7">
    <location>
        <begin position="177"/>
        <end position="200"/>
    </location>
</feature>
<evidence type="ECO:0000313" key="9">
    <source>
        <dbReference type="EMBL" id="SFC68012.1"/>
    </source>
</evidence>
<comment type="subcellular location">
    <subcellularLocation>
        <location evidence="1">Endomembrane system</location>
        <topology evidence="1">Multi-pass membrane protein</topology>
    </subcellularLocation>
    <subcellularLocation>
        <location evidence="6">Membrane</location>
        <topology evidence="6">Multi-pass membrane protein</topology>
    </subcellularLocation>
</comment>
<keyword evidence="10" id="KW-1185">Reference proteome</keyword>
<feature type="transmembrane region" description="Helical" evidence="7">
    <location>
        <begin position="31"/>
        <end position="53"/>
    </location>
</feature>
<feature type="transmembrane region" description="Helical" evidence="7">
    <location>
        <begin position="125"/>
        <end position="142"/>
    </location>
</feature>
<feature type="transmembrane region" description="Helical" evidence="7">
    <location>
        <begin position="148"/>
        <end position="165"/>
    </location>
</feature>
<evidence type="ECO:0000256" key="5">
    <source>
        <dbReference type="ARBA" id="ARBA00023136"/>
    </source>
</evidence>
<dbReference type="GO" id="GO:0003954">
    <property type="term" value="F:NADH dehydrogenase activity"/>
    <property type="evidence" value="ECO:0007669"/>
    <property type="project" value="TreeGrafter"/>
</dbReference>
<organism evidence="9 10">
    <name type="scientific">Flexibacter flexilis DSM 6793</name>
    <dbReference type="NCBI Taxonomy" id="927664"/>
    <lineage>
        <taxon>Bacteria</taxon>
        <taxon>Pseudomonadati</taxon>
        <taxon>Bacteroidota</taxon>
        <taxon>Cytophagia</taxon>
        <taxon>Cytophagales</taxon>
        <taxon>Flexibacteraceae</taxon>
        <taxon>Flexibacter</taxon>
    </lineage>
</organism>